<keyword evidence="10 21" id="KW-0732">Signal</keyword>
<dbReference type="PANTHER" id="PTHR12053">
    <property type="entry name" value="PROTEASE FAMILY M28 PLASMA GLUTAMATE CARBOXYPEPTIDASE-RELATED"/>
    <property type="match status" value="1"/>
</dbReference>
<keyword evidence="24" id="KW-1185">Reference proteome</keyword>
<evidence type="ECO:0000256" key="15">
    <source>
        <dbReference type="ARBA" id="ARBA00023049"/>
    </source>
</evidence>
<protein>
    <recommendedName>
        <fullName evidence="5">Carboxypeptidase Q</fullName>
    </recommendedName>
    <alternativeName>
        <fullName evidence="20">Plasma glutamate carboxypeptidase</fullName>
    </alternativeName>
</protein>
<keyword evidence="9" id="KW-0479">Metal-binding</keyword>
<dbReference type="RefSeq" id="WP_268073847.1">
    <property type="nucleotide sequence ID" value="NZ_CP109965.1"/>
</dbReference>
<comment type="subcellular location">
    <subcellularLocation>
        <location evidence="1">Endoplasmic reticulum</location>
    </subcellularLocation>
    <subcellularLocation>
        <location evidence="3">Golgi apparatus</location>
    </subcellularLocation>
    <subcellularLocation>
        <location evidence="2">Lysosome</location>
    </subcellularLocation>
    <subcellularLocation>
        <location evidence="4">Secreted</location>
    </subcellularLocation>
</comment>
<name>A0ABY7AML1_9ALTE</name>
<dbReference type="EMBL" id="CP109965">
    <property type="protein sequence ID" value="WAJ69574.1"/>
    <property type="molecule type" value="Genomic_DNA"/>
</dbReference>
<feature type="domain" description="Peptidase M28" evidence="22">
    <location>
        <begin position="262"/>
        <end position="447"/>
    </location>
</feature>
<evidence type="ECO:0000256" key="8">
    <source>
        <dbReference type="ARBA" id="ARBA00022670"/>
    </source>
</evidence>
<evidence type="ECO:0000256" key="18">
    <source>
        <dbReference type="ARBA" id="ARBA00023228"/>
    </source>
</evidence>
<evidence type="ECO:0000256" key="14">
    <source>
        <dbReference type="ARBA" id="ARBA00023034"/>
    </source>
</evidence>
<sequence>MQKKLNHLFSLFLFLFLISQNIQANTDPLLKNKNLEHLKQTALADDYSYFVAESLTTEFGARQAGSQAEINSINWLEQQLQEIGLTQINKQKVPVRNWRRHAASAQVTQPYQHQLVTTSLGGSISTTHNGINAQVIRFNSIEDLRSAKPEAVKDKIVYIAKALKQDVHSNEYIKTLNIRQQGAIVAAKLGAKAVIVRSLTTLNSRIAHTGSVLYQADVKKIPAAAISSVDADLLDRLFTKNLPVHLTLTLNNTEDKWLNSYNLVADIPGTEQPDEIILLIAHIDSWDLGTGALDNAAGVGIMLATIKQLMNLEQAPKRSIRLAILTNSQLKQSGMQTFIKTYKDELNQIVAVAESDLGADFITRLDTHLPTSKLTDVDYLHTLVNDLNIERGHNSSTASTNSKYLLPYNVPVVNWVQDSQEYFKYLHSANDTFDKVKLESLQQNVAVYSLFAYVLANSDIDFRAETTKTEEQ</sequence>
<dbReference type="Gene3D" id="3.40.630.10">
    <property type="entry name" value="Zn peptidases"/>
    <property type="match status" value="1"/>
</dbReference>
<keyword evidence="15" id="KW-0482">Metalloprotease</keyword>
<gene>
    <name evidence="23" type="ORF">OLW01_10425</name>
</gene>
<feature type="signal peptide" evidence="21">
    <location>
        <begin position="1"/>
        <end position="24"/>
    </location>
</feature>
<accession>A0ABY7AML1</accession>
<evidence type="ECO:0000313" key="23">
    <source>
        <dbReference type="EMBL" id="WAJ69574.1"/>
    </source>
</evidence>
<reference evidence="23" key="1">
    <citation type="submission" date="2022-10" db="EMBL/GenBank/DDBJ databases">
        <title>Catenovulum adriacola sp. nov. isolated in the Harbour of Susak.</title>
        <authorList>
            <person name="Schoch T."/>
            <person name="Reich S.J."/>
            <person name="Stoeferle S."/>
            <person name="Flaiz M."/>
            <person name="Kazda M."/>
            <person name="Riedel C.U."/>
            <person name="Duerre P."/>
        </authorList>
    </citation>
    <scope>NUCLEOTIDE SEQUENCE</scope>
    <source>
        <strain evidence="23">TS8</strain>
    </source>
</reference>
<dbReference type="Pfam" id="PF04389">
    <property type="entry name" value="Peptidase_M28"/>
    <property type="match status" value="1"/>
</dbReference>
<comment type="subunit">
    <text evidence="19">Homodimer. The monomeric form is inactive while the homodimer is active.</text>
</comment>
<organism evidence="23 24">
    <name type="scientific">Catenovulum adriaticum</name>
    <dbReference type="NCBI Taxonomy" id="2984846"/>
    <lineage>
        <taxon>Bacteria</taxon>
        <taxon>Pseudomonadati</taxon>
        <taxon>Pseudomonadota</taxon>
        <taxon>Gammaproteobacteria</taxon>
        <taxon>Alteromonadales</taxon>
        <taxon>Alteromonadaceae</taxon>
        <taxon>Catenovulum</taxon>
    </lineage>
</organism>
<evidence type="ECO:0000256" key="2">
    <source>
        <dbReference type="ARBA" id="ARBA00004371"/>
    </source>
</evidence>
<evidence type="ECO:0000256" key="1">
    <source>
        <dbReference type="ARBA" id="ARBA00004240"/>
    </source>
</evidence>
<keyword evidence="13" id="KW-0862">Zinc</keyword>
<evidence type="ECO:0000256" key="9">
    <source>
        <dbReference type="ARBA" id="ARBA00022723"/>
    </source>
</evidence>
<evidence type="ECO:0000256" key="6">
    <source>
        <dbReference type="ARBA" id="ARBA00022525"/>
    </source>
</evidence>
<keyword evidence="8" id="KW-0645">Protease</keyword>
<evidence type="ECO:0000256" key="4">
    <source>
        <dbReference type="ARBA" id="ARBA00004613"/>
    </source>
</evidence>
<evidence type="ECO:0000256" key="21">
    <source>
        <dbReference type="SAM" id="SignalP"/>
    </source>
</evidence>
<dbReference type="InterPro" id="IPR007484">
    <property type="entry name" value="Peptidase_M28"/>
</dbReference>
<evidence type="ECO:0000256" key="20">
    <source>
        <dbReference type="ARBA" id="ARBA00033328"/>
    </source>
</evidence>
<evidence type="ECO:0000256" key="5">
    <source>
        <dbReference type="ARBA" id="ARBA00014116"/>
    </source>
</evidence>
<keyword evidence="7" id="KW-0121">Carboxypeptidase</keyword>
<evidence type="ECO:0000256" key="7">
    <source>
        <dbReference type="ARBA" id="ARBA00022645"/>
    </source>
</evidence>
<keyword evidence="14" id="KW-0333">Golgi apparatus</keyword>
<proteinExistence type="predicted"/>
<dbReference type="InterPro" id="IPR039866">
    <property type="entry name" value="CPQ"/>
</dbReference>
<keyword evidence="17" id="KW-0325">Glycoprotein</keyword>
<dbReference type="Gene3D" id="3.50.30.30">
    <property type="match status" value="1"/>
</dbReference>
<evidence type="ECO:0000259" key="22">
    <source>
        <dbReference type="Pfam" id="PF04389"/>
    </source>
</evidence>
<evidence type="ECO:0000256" key="13">
    <source>
        <dbReference type="ARBA" id="ARBA00022833"/>
    </source>
</evidence>
<evidence type="ECO:0000256" key="17">
    <source>
        <dbReference type="ARBA" id="ARBA00023180"/>
    </source>
</evidence>
<keyword evidence="16" id="KW-0865">Zymogen</keyword>
<dbReference type="Proteomes" id="UP001163726">
    <property type="component" value="Chromosome"/>
</dbReference>
<feature type="chain" id="PRO_5045701130" description="Carboxypeptidase Q" evidence="21">
    <location>
        <begin position="25"/>
        <end position="472"/>
    </location>
</feature>
<evidence type="ECO:0000313" key="24">
    <source>
        <dbReference type="Proteomes" id="UP001163726"/>
    </source>
</evidence>
<keyword evidence="12" id="KW-0256">Endoplasmic reticulum</keyword>
<evidence type="ECO:0000256" key="11">
    <source>
        <dbReference type="ARBA" id="ARBA00022801"/>
    </source>
</evidence>
<keyword evidence="18" id="KW-0458">Lysosome</keyword>
<evidence type="ECO:0000256" key="3">
    <source>
        <dbReference type="ARBA" id="ARBA00004555"/>
    </source>
</evidence>
<keyword evidence="11" id="KW-0378">Hydrolase</keyword>
<evidence type="ECO:0000256" key="12">
    <source>
        <dbReference type="ARBA" id="ARBA00022824"/>
    </source>
</evidence>
<dbReference type="SUPFAM" id="SSF53187">
    <property type="entry name" value="Zn-dependent exopeptidases"/>
    <property type="match status" value="1"/>
</dbReference>
<keyword evidence="6" id="KW-0964">Secreted</keyword>
<evidence type="ECO:0000256" key="16">
    <source>
        <dbReference type="ARBA" id="ARBA00023145"/>
    </source>
</evidence>
<evidence type="ECO:0000256" key="10">
    <source>
        <dbReference type="ARBA" id="ARBA00022729"/>
    </source>
</evidence>
<evidence type="ECO:0000256" key="19">
    <source>
        <dbReference type="ARBA" id="ARBA00025833"/>
    </source>
</evidence>
<dbReference type="PANTHER" id="PTHR12053:SF3">
    <property type="entry name" value="CARBOXYPEPTIDASE Q"/>
    <property type="match status" value="1"/>
</dbReference>